<dbReference type="PANTHER" id="PTHR42961">
    <property type="entry name" value="IRON-SULFUR PROTEIN NUBPL"/>
    <property type="match status" value="1"/>
</dbReference>
<dbReference type="STRING" id="1188252.A1QC_00830"/>
<evidence type="ECO:0000256" key="7">
    <source>
        <dbReference type="HAMAP-Rule" id="MF_02040"/>
    </source>
</evidence>
<dbReference type="InterPro" id="IPR019591">
    <property type="entry name" value="Mrp/NBP35_ATP-bd"/>
</dbReference>
<reference evidence="8 9" key="1">
    <citation type="journal article" date="2012" name="Science">
        <title>Ecological populations of bacteria act as socially cohesive units of antibiotic production and resistance.</title>
        <authorList>
            <person name="Cordero O.X."/>
            <person name="Wildschutte H."/>
            <person name="Kirkup B."/>
            <person name="Proehl S."/>
            <person name="Ngo L."/>
            <person name="Hussain F."/>
            <person name="Le Roux F."/>
            <person name="Mincer T."/>
            <person name="Polz M.F."/>
        </authorList>
    </citation>
    <scope>NUCLEOTIDE SEQUENCE [LARGE SCALE GENOMIC DNA]</scope>
    <source>
        <strain evidence="8 9">1S-45</strain>
    </source>
</reference>
<keyword evidence="5 7" id="KW-0411">Iron-sulfur</keyword>
<dbReference type="GO" id="GO:0140663">
    <property type="term" value="F:ATP-dependent FeS chaperone activity"/>
    <property type="evidence" value="ECO:0007669"/>
    <property type="project" value="InterPro"/>
</dbReference>
<dbReference type="SUPFAM" id="SSF52540">
    <property type="entry name" value="P-loop containing nucleoside triphosphate hydrolases"/>
    <property type="match status" value="1"/>
</dbReference>
<evidence type="ECO:0000313" key="8">
    <source>
        <dbReference type="EMBL" id="OEF26943.1"/>
    </source>
</evidence>
<keyword evidence="3 7" id="KW-0067">ATP-binding</keyword>
<dbReference type="GO" id="GO:0005524">
    <property type="term" value="F:ATP binding"/>
    <property type="evidence" value="ECO:0007669"/>
    <property type="project" value="UniProtKB-UniRule"/>
</dbReference>
<dbReference type="GO" id="GO:0016887">
    <property type="term" value="F:ATP hydrolysis activity"/>
    <property type="evidence" value="ECO:0007669"/>
    <property type="project" value="UniProtKB-UniRule"/>
</dbReference>
<comment type="caution">
    <text evidence="8">The sequence shown here is derived from an EMBL/GenBank/DDBJ whole genome shotgun (WGS) entry which is preliminary data.</text>
</comment>
<dbReference type="FunFam" id="3.40.50.300:FF:000418">
    <property type="entry name" value="Iron-sulfur cluster carrier protein"/>
    <property type="match status" value="1"/>
</dbReference>
<evidence type="ECO:0000256" key="1">
    <source>
        <dbReference type="ARBA" id="ARBA00022723"/>
    </source>
</evidence>
<dbReference type="Gene3D" id="3.40.50.300">
    <property type="entry name" value="P-loop containing nucleotide triphosphate hydrolases"/>
    <property type="match status" value="1"/>
</dbReference>
<dbReference type="AlphaFoldDB" id="A0A1E5E3N4"/>
<dbReference type="HAMAP" id="MF_02040">
    <property type="entry name" value="Mrp_NBP35"/>
    <property type="match status" value="1"/>
</dbReference>
<dbReference type="GO" id="GO:0016226">
    <property type="term" value="P:iron-sulfur cluster assembly"/>
    <property type="evidence" value="ECO:0007669"/>
    <property type="project" value="InterPro"/>
</dbReference>
<dbReference type="NCBIfam" id="NF008669">
    <property type="entry name" value="PRK11670.1"/>
    <property type="match status" value="1"/>
</dbReference>
<accession>A0A1E5E3N4</accession>
<keyword evidence="1 7" id="KW-0479">Metal-binding</keyword>
<keyword evidence="9" id="KW-1185">Reference proteome</keyword>
<dbReference type="InterPro" id="IPR000808">
    <property type="entry name" value="Mrp-like_CS"/>
</dbReference>
<evidence type="ECO:0000256" key="3">
    <source>
        <dbReference type="ARBA" id="ARBA00022840"/>
    </source>
</evidence>
<comment type="similarity">
    <text evidence="6 7">Belongs to the Mrp/NBP35 ATP-binding proteins family.</text>
</comment>
<dbReference type="Pfam" id="PF10609">
    <property type="entry name" value="ParA"/>
    <property type="match status" value="1"/>
</dbReference>
<evidence type="ECO:0000256" key="5">
    <source>
        <dbReference type="ARBA" id="ARBA00023014"/>
    </source>
</evidence>
<keyword evidence="2 7" id="KW-0547">Nucleotide-binding</keyword>
<dbReference type="InterPro" id="IPR033756">
    <property type="entry name" value="YlxH/NBP35"/>
</dbReference>
<organism evidence="8 9">
    <name type="scientific">Vibrio rumoiensis 1S-45</name>
    <dbReference type="NCBI Taxonomy" id="1188252"/>
    <lineage>
        <taxon>Bacteria</taxon>
        <taxon>Pseudomonadati</taxon>
        <taxon>Pseudomonadota</taxon>
        <taxon>Gammaproteobacteria</taxon>
        <taxon>Vibrionales</taxon>
        <taxon>Vibrionaceae</taxon>
        <taxon>Vibrio</taxon>
    </lineage>
</organism>
<dbReference type="RefSeq" id="WP_017025208.1">
    <property type="nucleotide sequence ID" value="NZ_AJYK02000043.1"/>
</dbReference>
<proteinExistence type="inferred from homology"/>
<dbReference type="InterPro" id="IPR044304">
    <property type="entry name" value="NUBPL-like"/>
</dbReference>
<dbReference type="Proteomes" id="UP000094070">
    <property type="component" value="Unassembled WGS sequence"/>
</dbReference>
<dbReference type="OrthoDB" id="9809679at2"/>
<comment type="subunit">
    <text evidence="7">Homodimer.</text>
</comment>
<dbReference type="GO" id="GO:0051539">
    <property type="term" value="F:4 iron, 4 sulfur cluster binding"/>
    <property type="evidence" value="ECO:0007669"/>
    <property type="project" value="TreeGrafter"/>
</dbReference>
<dbReference type="GO" id="GO:0046872">
    <property type="term" value="F:metal ion binding"/>
    <property type="evidence" value="ECO:0007669"/>
    <property type="project" value="UniProtKB-KW"/>
</dbReference>
<dbReference type="eggNOG" id="COG0489">
    <property type="taxonomic scope" value="Bacteria"/>
</dbReference>
<evidence type="ECO:0000256" key="6">
    <source>
        <dbReference type="ARBA" id="ARBA00024036"/>
    </source>
</evidence>
<comment type="function">
    <text evidence="7">Binds and transfers iron-sulfur (Fe-S) clusters to target apoproteins. Can hydrolyze ATP.</text>
</comment>
<keyword evidence="7" id="KW-0378">Hydrolase</keyword>
<name>A0A1E5E3N4_9VIBR</name>
<evidence type="ECO:0000256" key="4">
    <source>
        <dbReference type="ARBA" id="ARBA00023004"/>
    </source>
</evidence>
<dbReference type="EMBL" id="AJYK02000043">
    <property type="protein sequence ID" value="OEF26943.1"/>
    <property type="molecule type" value="Genomic_DNA"/>
</dbReference>
<feature type="binding site" evidence="7">
    <location>
        <begin position="111"/>
        <end position="118"/>
    </location>
    <ligand>
        <name>ATP</name>
        <dbReference type="ChEBI" id="CHEBI:30616"/>
    </ligand>
</feature>
<dbReference type="PROSITE" id="PS01215">
    <property type="entry name" value="MRP"/>
    <property type="match status" value="1"/>
</dbReference>
<dbReference type="PANTHER" id="PTHR42961:SF2">
    <property type="entry name" value="IRON-SULFUR PROTEIN NUBPL"/>
    <property type="match status" value="1"/>
</dbReference>
<sequence>MSLFSFRSQSANWSTLSVLSEWLNQFEHPLLIQQWADTPGFVSLTSNDSVIIRLPFYGQGLQDQLQMWIDEQRKDHADLPKIELSTQVKTMQTPHGSPVKGVKNIIAITSAKGGVGKSTTAVNFALALQQLGAKVGLLDADIYGPSVPLMLGTQGSKPEVIDNKWMKPVEAYGLFTNSIGYLVAEGDAAVWRGPMASKALAQILNETLWPELDYLVIDMPPGTGDIQLTLSQQIPVTSALIVTTPQDLALADAIKGVNMFDKVGVPVLGVVENMSYHICSNCGHHEDLFGHDGAQKMAEKMELALLAQIPLHIDLRQDIDNGCPTVAATPSSEHSQLYLELADQVACRLFWQGKPAPDAIMFTEVK</sequence>
<dbReference type="GO" id="GO:0005829">
    <property type="term" value="C:cytosol"/>
    <property type="evidence" value="ECO:0007669"/>
    <property type="project" value="TreeGrafter"/>
</dbReference>
<gene>
    <name evidence="8" type="ORF">A1QC_00830</name>
</gene>
<evidence type="ECO:0000256" key="2">
    <source>
        <dbReference type="ARBA" id="ARBA00022741"/>
    </source>
</evidence>
<dbReference type="InterPro" id="IPR027417">
    <property type="entry name" value="P-loop_NTPase"/>
</dbReference>
<dbReference type="CDD" id="cd02037">
    <property type="entry name" value="Mrp_NBP35"/>
    <property type="match status" value="1"/>
</dbReference>
<protein>
    <recommendedName>
        <fullName evidence="7">Iron-sulfur cluster carrier protein</fullName>
    </recommendedName>
</protein>
<evidence type="ECO:0000313" key="9">
    <source>
        <dbReference type="Proteomes" id="UP000094070"/>
    </source>
</evidence>
<keyword evidence="4 7" id="KW-0408">Iron</keyword>